<comment type="caution">
    <text evidence="1">The sequence shown here is derived from an EMBL/GenBank/DDBJ whole genome shotgun (WGS) entry which is preliminary data.</text>
</comment>
<proteinExistence type="predicted"/>
<reference evidence="1" key="2">
    <citation type="journal article" date="2023" name="IMA Fungus">
        <title>Comparative genomic study of the Penicillium genus elucidates a diverse pangenome and 15 lateral gene transfer events.</title>
        <authorList>
            <person name="Petersen C."/>
            <person name="Sorensen T."/>
            <person name="Nielsen M.R."/>
            <person name="Sondergaard T.E."/>
            <person name="Sorensen J.L."/>
            <person name="Fitzpatrick D.A."/>
            <person name="Frisvad J.C."/>
            <person name="Nielsen K.L."/>
        </authorList>
    </citation>
    <scope>NUCLEOTIDE SEQUENCE</scope>
    <source>
        <strain evidence="1">IBT 26290</strain>
    </source>
</reference>
<dbReference type="RefSeq" id="XP_056547849.1">
    <property type="nucleotide sequence ID" value="XM_056684243.1"/>
</dbReference>
<keyword evidence="2" id="KW-1185">Reference proteome</keyword>
<name>A0A9W9LTR2_9EURO</name>
<dbReference type="GeneID" id="81423419"/>
<accession>A0A9W9LTR2</accession>
<dbReference type="Proteomes" id="UP001149163">
    <property type="component" value="Unassembled WGS sequence"/>
</dbReference>
<dbReference type="EMBL" id="JAPQKN010000001">
    <property type="protein sequence ID" value="KAJ5176241.1"/>
    <property type="molecule type" value="Genomic_DNA"/>
</dbReference>
<evidence type="ECO:0000313" key="1">
    <source>
        <dbReference type="EMBL" id="KAJ5176241.1"/>
    </source>
</evidence>
<organism evidence="1 2">
    <name type="scientific">Penicillium canariense</name>
    <dbReference type="NCBI Taxonomy" id="189055"/>
    <lineage>
        <taxon>Eukaryota</taxon>
        <taxon>Fungi</taxon>
        <taxon>Dikarya</taxon>
        <taxon>Ascomycota</taxon>
        <taxon>Pezizomycotina</taxon>
        <taxon>Eurotiomycetes</taxon>
        <taxon>Eurotiomycetidae</taxon>
        <taxon>Eurotiales</taxon>
        <taxon>Aspergillaceae</taxon>
        <taxon>Penicillium</taxon>
    </lineage>
</organism>
<evidence type="ECO:0000313" key="2">
    <source>
        <dbReference type="Proteomes" id="UP001149163"/>
    </source>
</evidence>
<reference evidence="1" key="1">
    <citation type="submission" date="2022-11" db="EMBL/GenBank/DDBJ databases">
        <authorList>
            <person name="Petersen C."/>
        </authorList>
    </citation>
    <scope>NUCLEOTIDE SEQUENCE</scope>
    <source>
        <strain evidence="1">IBT 26290</strain>
    </source>
</reference>
<protein>
    <submittedName>
        <fullName evidence="1">Zinc finger protein-domain-containing protein</fullName>
    </submittedName>
</protein>
<sequence length="82" mass="9415">MKQYAAVMGEIDEIDGNDMEIVPAPLFDNDFREFDIIKNIPGKLCTSILNFDLYQDKVHVYEGYPRSRKCISVERSIPASSR</sequence>
<gene>
    <name evidence="1" type="ORF">N7482_002118</name>
</gene>
<dbReference type="AlphaFoldDB" id="A0A9W9LTR2"/>